<name>A0A0U4C931_9ACTN</name>
<organism evidence="1 2">
    <name type="scientific">Aeromicrobium erythreum</name>
    <dbReference type="NCBI Taxonomy" id="2041"/>
    <lineage>
        <taxon>Bacteria</taxon>
        <taxon>Bacillati</taxon>
        <taxon>Actinomycetota</taxon>
        <taxon>Actinomycetes</taxon>
        <taxon>Propionibacteriales</taxon>
        <taxon>Nocardioidaceae</taxon>
        <taxon>Aeromicrobium</taxon>
    </lineage>
</organism>
<reference evidence="1 2" key="1">
    <citation type="journal article" date="1991" name="Int. J. Syst. Bacteriol.">
        <title>Description of the erythromycin-producing bacterium Arthrobacter sp. strain NRRL B-3381 as Aeromicrobium erythreum gen. nov., sp. nov.</title>
        <authorList>
            <person name="Miller E.S."/>
            <person name="Woese C.R."/>
            <person name="Brenner S."/>
        </authorList>
    </citation>
    <scope>NUCLEOTIDE SEQUENCE [LARGE SCALE GENOMIC DNA]</scope>
    <source>
        <strain evidence="1 2">AR18</strain>
    </source>
</reference>
<dbReference type="KEGG" id="aer:AERYTH_07630"/>
<sequence>MVESSRLSMGSRSASAWALESAKPAVPSARVPATAAMAVRAVVFMDPPEVGAMTPGCWRVVSPP</sequence>
<evidence type="ECO:0000313" key="1">
    <source>
        <dbReference type="EMBL" id="ALX04571.1"/>
    </source>
</evidence>
<dbReference type="Proteomes" id="UP000067689">
    <property type="component" value="Chromosome"/>
</dbReference>
<gene>
    <name evidence="1" type="ORF">AERYTH_07630</name>
</gene>
<accession>A0A0U4C931</accession>
<evidence type="ECO:0000313" key="2">
    <source>
        <dbReference type="Proteomes" id="UP000067689"/>
    </source>
</evidence>
<protein>
    <submittedName>
        <fullName evidence="1">Uncharacterized protein</fullName>
    </submittedName>
</protein>
<dbReference type="AlphaFoldDB" id="A0A0U4C931"/>
<keyword evidence="2" id="KW-1185">Reference proteome</keyword>
<dbReference type="EMBL" id="CP011502">
    <property type="protein sequence ID" value="ALX04571.1"/>
    <property type="molecule type" value="Genomic_DNA"/>
</dbReference>
<proteinExistence type="predicted"/>